<dbReference type="PANTHER" id="PTHR45953:SF1">
    <property type="entry name" value="IDURONATE 2-SULFATASE"/>
    <property type="match status" value="1"/>
</dbReference>
<proteinExistence type="predicted"/>
<evidence type="ECO:0000259" key="3">
    <source>
        <dbReference type="Pfam" id="PF00884"/>
    </source>
</evidence>
<evidence type="ECO:0000256" key="1">
    <source>
        <dbReference type="ARBA" id="ARBA00022723"/>
    </source>
</evidence>
<dbReference type="Pfam" id="PF00884">
    <property type="entry name" value="Sulfatase"/>
    <property type="match status" value="1"/>
</dbReference>
<evidence type="ECO:0000313" key="5">
    <source>
        <dbReference type="Proteomes" id="UP000680206"/>
    </source>
</evidence>
<protein>
    <submittedName>
        <fullName evidence="4">Sulfatase-like hydrolase/transferase</fullName>
    </submittedName>
</protein>
<dbReference type="InterPro" id="IPR000917">
    <property type="entry name" value="Sulfatase_N"/>
</dbReference>
<accession>A0ABS3SA39</accession>
<name>A0ABS3SA39_9ACTN</name>
<feature type="domain" description="Sulfatase N-terminal" evidence="3">
    <location>
        <begin position="4"/>
        <end position="339"/>
    </location>
</feature>
<comment type="caution">
    <text evidence="4">The sequence shown here is derived from an EMBL/GenBank/DDBJ whole genome shotgun (WGS) entry which is preliminary data.</text>
</comment>
<dbReference type="InterPro" id="IPR017850">
    <property type="entry name" value="Alkaline_phosphatase_core_sf"/>
</dbReference>
<keyword evidence="5" id="KW-1185">Reference proteome</keyword>
<dbReference type="EMBL" id="JAGEPF010000046">
    <property type="protein sequence ID" value="MBO2465428.1"/>
    <property type="molecule type" value="Genomic_DNA"/>
</dbReference>
<evidence type="ECO:0000256" key="2">
    <source>
        <dbReference type="ARBA" id="ARBA00022801"/>
    </source>
</evidence>
<keyword evidence="1" id="KW-0479">Metal-binding</keyword>
<dbReference type="SUPFAM" id="SSF53649">
    <property type="entry name" value="Alkaline phosphatase-like"/>
    <property type="match status" value="1"/>
</dbReference>
<dbReference type="PANTHER" id="PTHR45953">
    <property type="entry name" value="IDURONATE 2-SULFATASE"/>
    <property type="match status" value="1"/>
</dbReference>
<dbReference type="Proteomes" id="UP000680206">
    <property type="component" value="Unassembled WGS sequence"/>
</dbReference>
<gene>
    <name evidence="4" type="ORF">J4709_48495</name>
</gene>
<keyword evidence="2" id="KW-0378">Hydrolase</keyword>
<dbReference type="Gene3D" id="3.40.720.10">
    <property type="entry name" value="Alkaline Phosphatase, subunit A"/>
    <property type="match status" value="1"/>
</dbReference>
<dbReference type="RefSeq" id="WP_208252277.1">
    <property type="nucleotide sequence ID" value="NZ_JAGEPF010000046.1"/>
</dbReference>
<sequence>MTRPNFIIFMPDQLRADAVGAFGNPLARTPNLDRFAASGTLFTQAFAQHSVCSQSRASMFTGWYPHVAGHRTLTNLIKPWEPNVFRSLKESGYHVAWLGPRGDTFAPGATELSVDEYGFWVAPSVRSFGGPEEDPDELWSRLFYRGRRDEDAALDYDEAVVRSAEKWLRNPPSEPWVLFLPLLFPHCPFTVEEPWFSLIDRSAMPAPAVRDPRDGGHEPRFMAAIRERYGTGRATLEHWQELKATYYGMVSRVDDQFGRLMRAAEDADLHDRTVSLFFTDHGEYLGDHGLIEKWPAGLNDCLVREPLMIGGGGLPGGRRSGALVEMVDLVPTLLELAGVNAEYTHFGRSLVSLLTDPDRPHRTHVFSEGGFTLDEEPLLERSPFPYDLKAALQHEDTALVGKATAVRTHEWTYVYRLYEADELYHRPSDPNELRNLAADPDRADQVAALREELMRWQMATSDVVPWEPDPRFPPVELTPVEEQAKARMIAG</sequence>
<reference evidence="4 5" key="1">
    <citation type="submission" date="2021-03" db="EMBL/GenBank/DDBJ databases">
        <title>Actinomadura violae sp. nov., isolated from lichen in Thailand.</title>
        <authorList>
            <person name="Kanchanasin P."/>
            <person name="Saeng-In P."/>
            <person name="Phongsopitanun W."/>
            <person name="Yuki M."/>
            <person name="Kudo T."/>
            <person name="Ohkuma M."/>
            <person name="Tanasupawat S."/>
        </authorList>
    </citation>
    <scope>NUCLEOTIDE SEQUENCE [LARGE SCALE GENOMIC DNA]</scope>
    <source>
        <strain evidence="4 5">LCR2-06</strain>
    </source>
</reference>
<dbReference type="CDD" id="cd16150">
    <property type="entry name" value="sulfatase_like"/>
    <property type="match status" value="1"/>
</dbReference>
<evidence type="ECO:0000313" key="4">
    <source>
        <dbReference type="EMBL" id="MBO2465428.1"/>
    </source>
</evidence>
<organism evidence="4 5">
    <name type="scientific">Actinomadura violacea</name>
    <dbReference type="NCBI Taxonomy" id="2819934"/>
    <lineage>
        <taxon>Bacteria</taxon>
        <taxon>Bacillati</taxon>
        <taxon>Actinomycetota</taxon>
        <taxon>Actinomycetes</taxon>
        <taxon>Streptosporangiales</taxon>
        <taxon>Thermomonosporaceae</taxon>
        <taxon>Actinomadura</taxon>
    </lineage>
</organism>